<sequence length="389" mass="42283">MKVHGRVSLIVGWITLFLIGIDLFVVSPLMPFISEAYNTSSAMTGWMITVFAITYAIFAPFFGWLSDKHGRGAYITFGLVLFVISNILTAFAPTFFWLIVSRILVGLSVASIAPLLYAIIGDVAPPNRTGTWLSILASGHLTALWAGAPIGILLEHFLGWRSVFVALALMGTILAVVNHKTWKNNSKSHSTRNLLGGNLLRIFGSVSVTTSWAISMYALYVYLGAALYSENSFSSLEIATAITFYGIGAVIGSLTGGQLTDRFGEKKISKLTLIFLVLILVCLGIFFTSSIWIYFCLFLWALIGYAGFTSYTARLAGEYPNERGSVMAWNMTALYVGITLGSMLGGYVISNWGYTLLPYVCSSAAILSFALSCQQVKETNTKPAETGRG</sequence>
<evidence type="ECO:0000256" key="1">
    <source>
        <dbReference type="ARBA" id="ARBA00004651"/>
    </source>
</evidence>
<feature type="transmembrane region" description="Helical" evidence="7">
    <location>
        <begin position="72"/>
        <end position="89"/>
    </location>
</feature>
<evidence type="ECO:0000256" key="2">
    <source>
        <dbReference type="ARBA" id="ARBA00022448"/>
    </source>
</evidence>
<keyword evidence="4 7" id="KW-0812">Transmembrane</keyword>
<dbReference type="PANTHER" id="PTHR43124">
    <property type="entry name" value="PURINE EFFLUX PUMP PBUE"/>
    <property type="match status" value="1"/>
</dbReference>
<protein>
    <submittedName>
        <fullName evidence="9">MFS transporter</fullName>
    </submittedName>
</protein>
<evidence type="ECO:0000256" key="7">
    <source>
        <dbReference type="SAM" id="Phobius"/>
    </source>
</evidence>
<feature type="transmembrane region" description="Helical" evidence="7">
    <location>
        <begin position="332"/>
        <end position="350"/>
    </location>
</feature>
<dbReference type="PROSITE" id="PS50850">
    <property type="entry name" value="MFS"/>
    <property type="match status" value="1"/>
</dbReference>
<evidence type="ECO:0000313" key="9">
    <source>
        <dbReference type="EMBL" id="MBD8033085.1"/>
    </source>
</evidence>
<proteinExistence type="predicted"/>
<dbReference type="InterPro" id="IPR020846">
    <property type="entry name" value="MFS_dom"/>
</dbReference>
<feature type="transmembrane region" description="Helical" evidence="7">
    <location>
        <begin position="356"/>
        <end position="373"/>
    </location>
</feature>
<feature type="transmembrane region" description="Helical" evidence="7">
    <location>
        <begin position="235"/>
        <end position="256"/>
    </location>
</feature>
<organism evidence="9 10">
    <name type="scientific">Solibacillus merdavium</name>
    <dbReference type="NCBI Taxonomy" id="2762218"/>
    <lineage>
        <taxon>Bacteria</taxon>
        <taxon>Bacillati</taxon>
        <taxon>Bacillota</taxon>
        <taxon>Bacilli</taxon>
        <taxon>Bacillales</taxon>
        <taxon>Caryophanaceae</taxon>
        <taxon>Solibacillus</taxon>
    </lineage>
</organism>
<dbReference type="Gene3D" id="1.20.1250.20">
    <property type="entry name" value="MFS general substrate transporter like domains"/>
    <property type="match status" value="2"/>
</dbReference>
<feature type="domain" description="Major facilitator superfamily (MFS) profile" evidence="8">
    <location>
        <begin position="8"/>
        <end position="380"/>
    </location>
</feature>
<evidence type="ECO:0000256" key="5">
    <source>
        <dbReference type="ARBA" id="ARBA00022989"/>
    </source>
</evidence>
<reference evidence="9 10" key="1">
    <citation type="submission" date="2020-08" db="EMBL/GenBank/DDBJ databases">
        <title>A Genomic Blueprint of the Chicken Gut Microbiome.</title>
        <authorList>
            <person name="Gilroy R."/>
            <person name="Ravi A."/>
            <person name="Getino M."/>
            <person name="Pursley I."/>
            <person name="Horton D.L."/>
            <person name="Alikhan N.-F."/>
            <person name="Baker D."/>
            <person name="Gharbi K."/>
            <person name="Hall N."/>
            <person name="Watson M."/>
            <person name="Adriaenssens E.M."/>
            <person name="Foster-Nyarko E."/>
            <person name="Jarju S."/>
            <person name="Secka A."/>
            <person name="Antonio M."/>
            <person name="Oren A."/>
            <person name="Chaudhuri R."/>
            <person name="La Ragione R.M."/>
            <person name="Hildebrand F."/>
            <person name="Pallen M.J."/>
        </authorList>
    </citation>
    <scope>NUCLEOTIDE SEQUENCE [LARGE SCALE GENOMIC DNA]</scope>
    <source>
        <strain evidence="9 10">Sa1YVA6</strain>
    </source>
</reference>
<feature type="transmembrane region" description="Helical" evidence="7">
    <location>
        <begin position="158"/>
        <end position="178"/>
    </location>
</feature>
<evidence type="ECO:0000256" key="4">
    <source>
        <dbReference type="ARBA" id="ARBA00022692"/>
    </source>
</evidence>
<dbReference type="InterPro" id="IPR011701">
    <property type="entry name" value="MFS"/>
</dbReference>
<dbReference type="Proteomes" id="UP000600565">
    <property type="component" value="Unassembled WGS sequence"/>
</dbReference>
<keyword evidence="2" id="KW-0813">Transport</keyword>
<keyword evidence="3" id="KW-1003">Cell membrane</keyword>
<dbReference type="EMBL" id="JACSPW010000006">
    <property type="protein sequence ID" value="MBD8033085.1"/>
    <property type="molecule type" value="Genomic_DNA"/>
</dbReference>
<keyword evidence="5 7" id="KW-1133">Transmembrane helix</keyword>
<feature type="transmembrane region" description="Helical" evidence="7">
    <location>
        <begin position="132"/>
        <end position="152"/>
    </location>
</feature>
<comment type="caution">
    <text evidence="9">The sequence shown here is derived from an EMBL/GenBank/DDBJ whole genome shotgun (WGS) entry which is preliminary data.</text>
</comment>
<dbReference type="Pfam" id="PF07690">
    <property type="entry name" value="MFS_1"/>
    <property type="match status" value="2"/>
</dbReference>
<accession>A0ABR8XMC5</accession>
<feature type="transmembrane region" description="Helical" evidence="7">
    <location>
        <begin position="46"/>
        <end position="65"/>
    </location>
</feature>
<feature type="transmembrane region" description="Helical" evidence="7">
    <location>
        <begin position="268"/>
        <end position="286"/>
    </location>
</feature>
<comment type="subcellular location">
    <subcellularLocation>
        <location evidence="1">Cell membrane</location>
        <topology evidence="1">Multi-pass membrane protein</topology>
    </subcellularLocation>
</comment>
<dbReference type="SUPFAM" id="SSF103473">
    <property type="entry name" value="MFS general substrate transporter"/>
    <property type="match status" value="1"/>
</dbReference>
<keyword evidence="6 7" id="KW-0472">Membrane</keyword>
<keyword evidence="10" id="KW-1185">Reference proteome</keyword>
<dbReference type="PANTHER" id="PTHR43124:SF3">
    <property type="entry name" value="CHLORAMPHENICOL EFFLUX PUMP RV0191"/>
    <property type="match status" value="1"/>
</dbReference>
<feature type="transmembrane region" description="Helical" evidence="7">
    <location>
        <begin position="292"/>
        <end position="311"/>
    </location>
</feature>
<evidence type="ECO:0000259" key="8">
    <source>
        <dbReference type="PROSITE" id="PS50850"/>
    </source>
</evidence>
<evidence type="ECO:0000313" key="10">
    <source>
        <dbReference type="Proteomes" id="UP000600565"/>
    </source>
</evidence>
<feature type="transmembrane region" description="Helical" evidence="7">
    <location>
        <begin position="199"/>
        <end position="223"/>
    </location>
</feature>
<dbReference type="CDD" id="cd17324">
    <property type="entry name" value="MFS_NepI_like"/>
    <property type="match status" value="1"/>
</dbReference>
<gene>
    <name evidence="9" type="ORF">H9632_08405</name>
</gene>
<dbReference type="InterPro" id="IPR050189">
    <property type="entry name" value="MFS_Efflux_Transporters"/>
</dbReference>
<feature type="transmembrane region" description="Helical" evidence="7">
    <location>
        <begin position="7"/>
        <end position="26"/>
    </location>
</feature>
<evidence type="ECO:0000256" key="6">
    <source>
        <dbReference type="ARBA" id="ARBA00023136"/>
    </source>
</evidence>
<name>A0ABR8XMC5_9BACL</name>
<evidence type="ECO:0000256" key="3">
    <source>
        <dbReference type="ARBA" id="ARBA00022475"/>
    </source>
</evidence>
<feature type="transmembrane region" description="Helical" evidence="7">
    <location>
        <begin position="95"/>
        <end position="120"/>
    </location>
</feature>
<dbReference type="InterPro" id="IPR036259">
    <property type="entry name" value="MFS_trans_sf"/>
</dbReference>